<keyword evidence="9" id="KW-0472">Membrane</keyword>
<comment type="subcellular location">
    <subcellularLocation>
        <location evidence="1">Endoplasmic reticulum membrane</location>
        <topology evidence="1">Single-pass type I membrane protein</topology>
    </subcellularLocation>
</comment>
<evidence type="ECO:0000256" key="1">
    <source>
        <dbReference type="ARBA" id="ARBA00004115"/>
    </source>
</evidence>
<evidence type="ECO:0000256" key="7">
    <source>
        <dbReference type="ARBA" id="ARBA00022824"/>
    </source>
</evidence>
<sequence length="371" mass="40181">MLDCRDGILGVVCSAIQSPNVTCVVGTKDLDLGLIRPENLEPVSLSPPTPTLTFANSSCRPANHGGHTAHTPAIFLPEEEAGGQEGTQEDPGIPYTLAQGKIALRRRVLWRTENELQSNIAASMQPAGKERVNQTPENSAHMTQNQSRQIQAVDGRESESCGANLDLEHSFELDDSINYKKRGLLIWGQAADHSVSILQKQLTEDERNKLRDIANLNGLYRIRIPHKLGVTEGSHEYVTSFVRACSMVESHLSDQISVHTDVSGSIVGVSIVTFPGSCSGAEVEDVDLEQFNTTVFIQQPIPAAVPETAAFIERLEMEQAQKAKNPQEQKSFFAKYWMYIIPVVLFLMMSGASDAGNQGGNGGGGGNAGGR</sequence>
<accession>A0ABN9KXP4</accession>
<name>A0ABN9KXP4_9NEOB</name>
<comment type="caution">
    <text evidence="11">The sequence shown here is derived from an EMBL/GenBank/DDBJ whole genome shotgun (WGS) entry which is preliminary data.</text>
</comment>
<evidence type="ECO:0000313" key="12">
    <source>
        <dbReference type="Proteomes" id="UP001176940"/>
    </source>
</evidence>
<keyword evidence="5" id="KW-0812">Transmembrane</keyword>
<proteinExistence type="inferred from homology"/>
<reference evidence="11" key="1">
    <citation type="submission" date="2023-07" db="EMBL/GenBank/DDBJ databases">
        <authorList>
            <person name="Stuckert A."/>
        </authorList>
    </citation>
    <scope>NUCLEOTIDE SEQUENCE</scope>
</reference>
<feature type="region of interest" description="Disordered" evidence="10">
    <location>
        <begin position="120"/>
        <end position="150"/>
    </location>
</feature>
<evidence type="ECO:0000256" key="6">
    <source>
        <dbReference type="ARBA" id="ARBA00022729"/>
    </source>
</evidence>
<keyword evidence="6" id="KW-0732">Signal</keyword>
<organism evidence="11 12">
    <name type="scientific">Ranitomeya imitator</name>
    <name type="common">mimic poison frog</name>
    <dbReference type="NCBI Taxonomy" id="111125"/>
    <lineage>
        <taxon>Eukaryota</taxon>
        <taxon>Metazoa</taxon>
        <taxon>Chordata</taxon>
        <taxon>Craniata</taxon>
        <taxon>Vertebrata</taxon>
        <taxon>Euteleostomi</taxon>
        <taxon>Amphibia</taxon>
        <taxon>Batrachia</taxon>
        <taxon>Anura</taxon>
        <taxon>Neobatrachia</taxon>
        <taxon>Hyloidea</taxon>
        <taxon>Dendrobatidae</taxon>
        <taxon>Dendrobatinae</taxon>
        <taxon>Ranitomeya</taxon>
    </lineage>
</organism>
<evidence type="ECO:0000256" key="9">
    <source>
        <dbReference type="ARBA" id="ARBA00023136"/>
    </source>
</evidence>
<evidence type="ECO:0000256" key="3">
    <source>
        <dbReference type="ARBA" id="ARBA00011276"/>
    </source>
</evidence>
<evidence type="ECO:0000256" key="2">
    <source>
        <dbReference type="ARBA" id="ARBA00007695"/>
    </source>
</evidence>
<keyword evidence="7" id="KW-0256">Endoplasmic reticulum</keyword>
<keyword evidence="12" id="KW-1185">Reference proteome</keyword>
<comment type="similarity">
    <text evidence="2">Belongs to the EMC10 family.</text>
</comment>
<dbReference type="CDD" id="cd22209">
    <property type="entry name" value="EMC10"/>
    <property type="match status" value="1"/>
</dbReference>
<feature type="compositionally biased region" description="Polar residues" evidence="10">
    <location>
        <begin position="133"/>
        <end position="150"/>
    </location>
</feature>
<evidence type="ECO:0000256" key="5">
    <source>
        <dbReference type="ARBA" id="ARBA00022692"/>
    </source>
</evidence>
<evidence type="ECO:0000256" key="4">
    <source>
        <dbReference type="ARBA" id="ARBA00020105"/>
    </source>
</evidence>
<comment type="subunit">
    <text evidence="3">Component of the ER membrane protein complex (EMC).</text>
</comment>
<dbReference type="EMBL" id="CAUEEQ010004769">
    <property type="protein sequence ID" value="CAJ0927997.1"/>
    <property type="molecule type" value="Genomic_DNA"/>
</dbReference>
<dbReference type="PANTHER" id="PTHR21397:SF4">
    <property type="entry name" value="ER MEMBRANE PROTEIN COMPLEX SUBUNIT 10"/>
    <property type="match status" value="1"/>
</dbReference>
<protein>
    <recommendedName>
        <fullName evidence="4">ER membrane protein complex subunit 10</fullName>
    </recommendedName>
</protein>
<dbReference type="PANTHER" id="PTHR21397">
    <property type="entry name" value="CHROMATIN COMPLEXES SUBUNIT BAP18-RELATED"/>
    <property type="match status" value="1"/>
</dbReference>
<evidence type="ECO:0000256" key="8">
    <source>
        <dbReference type="ARBA" id="ARBA00022989"/>
    </source>
</evidence>
<dbReference type="Proteomes" id="UP001176940">
    <property type="component" value="Unassembled WGS sequence"/>
</dbReference>
<keyword evidence="8" id="KW-1133">Transmembrane helix</keyword>
<dbReference type="Pfam" id="PF21203">
    <property type="entry name" value="ECM10"/>
    <property type="match status" value="1"/>
</dbReference>
<evidence type="ECO:0000313" key="11">
    <source>
        <dbReference type="EMBL" id="CAJ0927997.1"/>
    </source>
</evidence>
<evidence type="ECO:0000256" key="10">
    <source>
        <dbReference type="SAM" id="MobiDB-lite"/>
    </source>
</evidence>
<gene>
    <name evidence="11" type="ORF">RIMI_LOCUS3226076</name>
</gene>